<proteinExistence type="predicted"/>
<evidence type="ECO:0000313" key="2">
    <source>
        <dbReference type="EMBL" id="OWY97799.1"/>
    </source>
</evidence>
<feature type="region of interest" description="Disordered" evidence="1">
    <location>
        <begin position="18"/>
        <end position="37"/>
    </location>
</feature>
<dbReference type="OrthoDB" id="94039at2759"/>
<gene>
    <name evidence="2" type="ORF">PHMEG_00031581</name>
</gene>
<dbReference type="Proteomes" id="UP000198211">
    <property type="component" value="Unassembled WGS sequence"/>
</dbReference>
<dbReference type="GO" id="GO:0008233">
    <property type="term" value="F:peptidase activity"/>
    <property type="evidence" value="ECO:0007669"/>
    <property type="project" value="UniProtKB-KW"/>
</dbReference>
<evidence type="ECO:0000256" key="1">
    <source>
        <dbReference type="SAM" id="MobiDB-lite"/>
    </source>
</evidence>
<keyword evidence="3" id="KW-1185">Reference proteome</keyword>
<dbReference type="STRING" id="4795.A0A225V060"/>
<comment type="caution">
    <text evidence="2">The sequence shown here is derived from an EMBL/GenBank/DDBJ whole genome shotgun (WGS) entry which is preliminary data.</text>
</comment>
<keyword evidence="2" id="KW-0378">Hydrolase</keyword>
<organism evidence="2 3">
    <name type="scientific">Phytophthora megakarya</name>
    <dbReference type="NCBI Taxonomy" id="4795"/>
    <lineage>
        <taxon>Eukaryota</taxon>
        <taxon>Sar</taxon>
        <taxon>Stramenopiles</taxon>
        <taxon>Oomycota</taxon>
        <taxon>Peronosporomycetes</taxon>
        <taxon>Peronosporales</taxon>
        <taxon>Peronosporaceae</taxon>
        <taxon>Phytophthora</taxon>
    </lineage>
</organism>
<evidence type="ECO:0000313" key="3">
    <source>
        <dbReference type="Proteomes" id="UP000198211"/>
    </source>
</evidence>
<accession>A0A225V060</accession>
<dbReference type="EMBL" id="NBNE01010057">
    <property type="protein sequence ID" value="OWY97799.1"/>
    <property type="molecule type" value="Genomic_DNA"/>
</dbReference>
<dbReference type="GO" id="GO:0006508">
    <property type="term" value="P:proteolysis"/>
    <property type="evidence" value="ECO:0007669"/>
    <property type="project" value="UniProtKB-KW"/>
</dbReference>
<name>A0A225V060_9STRA</name>
<keyword evidence="2" id="KW-0645">Protease</keyword>
<sequence>MTFDLSYHGLKRDESVEPDLDVTNPMGPRKFSVKRKRSEKTWGNTEVQSRGTFDALVLFKPVYGLGIPAIVDKVTSFLVSVT</sequence>
<protein>
    <submittedName>
        <fullName evidence="2">Serine protease</fullName>
    </submittedName>
</protein>
<reference evidence="3" key="1">
    <citation type="submission" date="2017-03" db="EMBL/GenBank/DDBJ databases">
        <title>Phytopthora megakarya and P. palmivora, two closely related causual agents of cacao black pod achieved similar genome size and gene model numbers by different mechanisms.</title>
        <authorList>
            <person name="Ali S."/>
            <person name="Shao J."/>
            <person name="Larry D.J."/>
            <person name="Kronmiller B."/>
            <person name="Shen D."/>
            <person name="Strem M.D."/>
            <person name="Melnick R.L."/>
            <person name="Guiltinan M.J."/>
            <person name="Tyler B.M."/>
            <person name="Meinhardt L.W."/>
            <person name="Bailey B.A."/>
        </authorList>
    </citation>
    <scope>NUCLEOTIDE SEQUENCE [LARGE SCALE GENOMIC DNA]</scope>
    <source>
        <strain evidence="3">zdho120</strain>
    </source>
</reference>
<dbReference type="AlphaFoldDB" id="A0A225V060"/>